<evidence type="ECO:0000313" key="2">
    <source>
        <dbReference type="EMBL" id="SHL08155.1"/>
    </source>
</evidence>
<evidence type="ECO:0000313" key="3">
    <source>
        <dbReference type="Proteomes" id="UP000003751"/>
    </source>
</evidence>
<evidence type="ECO:0000313" key="1">
    <source>
        <dbReference type="EMBL" id="EFW90193.1"/>
    </source>
</evidence>
<dbReference type="EMBL" id="FRAN01000004">
    <property type="protein sequence ID" value="SHL08155.1"/>
    <property type="molecule type" value="Genomic_DNA"/>
</dbReference>
<dbReference type="PATRIC" id="fig|797209.4.peg.4199"/>
<dbReference type="Proteomes" id="UP000184203">
    <property type="component" value="Unassembled WGS sequence"/>
</dbReference>
<accession>E7QZ32</accession>
<proteinExistence type="predicted"/>
<evidence type="ECO:0000313" key="4">
    <source>
        <dbReference type="Proteomes" id="UP000184203"/>
    </source>
</evidence>
<keyword evidence="4" id="KW-1185">Reference proteome</keyword>
<dbReference type="AlphaFoldDB" id="E7QZ32"/>
<name>E7QZ32_HALPU</name>
<protein>
    <submittedName>
        <fullName evidence="1">Uncharacterized protein</fullName>
    </submittedName>
</protein>
<dbReference type="eggNOG" id="arCOG11321">
    <property type="taxonomic scope" value="Archaea"/>
</dbReference>
<dbReference type="OrthoDB" id="199305at2157"/>
<reference evidence="1 3" key="1">
    <citation type="journal article" date="2014" name="ISME J.">
        <title>Trehalose/2-sulfotrehalose biosynthesis and glycine-betaine uptake are widely spread mechanisms for osmoadaptation in the Halobacteriales.</title>
        <authorList>
            <person name="Youssef N.H."/>
            <person name="Savage-Ashlock K.N."/>
            <person name="McCully A.L."/>
            <person name="Luedtke B."/>
            <person name="Shaw E.I."/>
            <person name="Hoff W.D."/>
            <person name="Elshahed M.S."/>
        </authorList>
    </citation>
    <scope>NUCLEOTIDE SEQUENCE [LARGE SCALE GENOMIC DNA]</scope>
    <source>
        <strain evidence="1 3">DX253</strain>
    </source>
</reference>
<dbReference type="Proteomes" id="UP000003751">
    <property type="component" value="Unassembled WGS sequence"/>
</dbReference>
<organism evidence="1 3">
    <name type="scientific">Haladaptatus paucihalophilus DX253</name>
    <dbReference type="NCBI Taxonomy" id="797209"/>
    <lineage>
        <taxon>Archaea</taxon>
        <taxon>Methanobacteriati</taxon>
        <taxon>Methanobacteriota</taxon>
        <taxon>Stenosarchaea group</taxon>
        <taxon>Halobacteria</taxon>
        <taxon>Halobacteriales</taxon>
        <taxon>Haladaptataceae</taxon>
        <taxon>Haladaptatus</taxon>
    </lineage>
</organism>
<dbReference type="EMBL" id="AEMG01000029">
    <property type="protein sequence ID" value="EFW90193.1"/>
    <property type="molecule type" value="Genomic_DNA"/>
</dbReference>
<reference evidence="2" key="2">
    <citation type="submission" date="2016-11" db="EMBL/GenBank/DDBJ databases">
        <authorList>
            <person name="Jaros S."/>
            <person name="Januszkiewicz K."/>
            <person name="Wedrychowicz H."/>
        </authorList>
    </citation>
    <scope>NUCLEOTIDE SEQUENCE [LARGE SCALE GENOMIC DNA]</scope>
    <source>
        <strain evidence="2">DX253</strain>
    </source>
</reference>
<reference evidence="4" key="3">
    <citation type="submission" date="2016-11" db="EMBL/GenBank/DDBJ databases">
        <authorList>
            <person name="Varghese N."/>
            <person name="Submissions S."/>
        </authorList>
    </citation>
    <scope>NUCLEOTIDE SEQUENCE [LARGE SCALE GENOMIC DNA]</scope>
    <source>
        <strain evidence="4">DX253</strain>
    </source>
</reference>
<gene>
    <name evidence="2" type="ORF">SAMN05444342_2955</name>
    <name evidence="1" type="ORF">ZOD2009_21407</name>
</gene>
<sequence>MVRASTIVLLAGIVLLFVPIPPVATALGVIVILIGVALRLLTGS</sequence>
<dbReference type="RefSeq" id="WP_007983378.1">
    <property type="nucleotide sequence ID" value="NZ_AEMG01000029.1"/>
</dbReference>